<comment type="caution">
    <text evidence="2">The sequence shown here is derived from an EMBL/GenBank/DDBJ whole genome shotgun (WGS) entry which is preliminary data.</text>
</comment>
<dbReference type="EMBL" id="JBIYDN010000002">
    <property type="protein sequence ID" value="MFK4440704.1"/>
    <property type="molecule type" value="Genomic_DNA"/>
</dbReference>
<organism evidence="2 3">
    <name type="scientific">Caballeronia udeis</name>
    <dbReference type="NCBI Taxonomy" id="1232866"/>
    <lineage>
        <taxon>Bacteria</taxon>
        <taxon>Pseudomonadati</taxon>
        <taxon>Pseudomonadota</taxon>
        <taxon>Betaproteobacteria</taxon>
        <taxon>Burkholderiales</taxon>
        <taxon>Burkholderiaceae</taxon>
        <taxon>Caballeronia</taxon>
    </lineage>
</organism>
<name>A0ABW8MAM5_9BURK</name>
<gene>
    <name evidence="2" type="ORF">ABH943_000710</name>
</gene>
<protein>
    <submittedName>
        <fullName evidence="2">HNH restriction endonuclease</fullName>
    </submittedName>
</protein>
<evidence type="ECO:0000259" key="1">
    <source>
        <dbReference type="Pfam" id="PF01844"/>
    </source>
</evidence>
<dbReference type="InterPro" id="IPR002711">
    <property type="entry name" value="HNH"/>
</dbReference>
<keyword evidence="2" id="KW-0540">Nuclease</keyword>
<dbReference type="GO" id="GO:0004519">
    <property type="term" value="F:endonuclease activity"/>
    <property type="evidence" value="ECO:0007669"/>
    <property type="project" value="UniProtKB-KW"/>
</dbReference>
<sequence>MDEKISRTIQGLTSWDELGQFKENAEFSGRMTAELQSALDWRAAQLGRILVAQKTGLDLSILSPAQEKIVEAVSRYVAIKTSHGSHASRTFDQLRKRGLIGAAESAVCRSSPTEGFKTLTDANEREISYEQIVVSYPQEFSSRATWFSRRALGLPNAWSTPPVDESSPTQTRTAALLQWLKAVAAKNDGVIPPFSNDDAAAAVGMNDMRTHGRVQGKLQTRIDYACYQVGLPPLGLAVTQPFQRAWTQEEQNWAFPTAAMQRAARLKVWSDADFDNLLRETKQLPGEVHPLWTAAIAGEEEKVKAWAFSFGFEDVALPRKVSSAGRNAPWSRDELILALDLYINHRASPPGKGSPEIVELSNILNSLGSVLGQRTGDSYRNDNGVYMKLMNFRRLDPQYTAEGKKGLTRGNKDEVRVWDEFASEPQRLAEVAQFIRNGIVEHKNDADLSGPDEPGIEEAEEGKVATRVHRYRERDRRLVEEAKAQALKKHGRLFCVACNFDFTNKYGTIGAGIIDVHHTKPVHTMEAGEKTKVSDLVLLCSNCHRVVHSKRKWLTLEQLRAGIGG</sequence>
<feature type="domain" description="HNH" evidence="1">
    <location>
        <begin position="505"/>
        <end position="549"/>
    </location>
</feature>
<dbReference type="CDD" id="cd00085">
    <property type="entry name" value="HNHc"/>
    <property type="match status" value="1"/>
</dbReference>
<accession>A0ABW8MAM5</accession>
<keyword evidence="2" id="KW-0255">Endonuclease</keyword>
<dbReference type="RefSeq" id="WP_404604399.1">
    <property type="nucleotide sequence ID" value="NZ_JBIYDN010000002.1"/>
</dbReference>
<evidence type="ECO:0000313" key="3">
    <source>
        <dbReference type="Proteomes" id="UP001620514"/>
    </source>
</evidence>
<proteinExistence type="predicted"/>
<keyword evidence="2" id="KW-0378">Hydrolase</keyword>
<evidence type="ECO:0000313" key="2">
    <source>
        <dbReference type="EMBL" id="MFK4440704.1"/>
    </source>
</evidence>
<reference evidence="2 3" key="1">
    <citation type="submission" date="2024-11" db="EMBL/GenBank/DDBJ databases">
        <title>Using genomics to understand microbial adaptation to soil warming.</title>
        <authorList>
            <person name="Deangelis K.M. PhD."/>
        </authorList>
    </citation>
    <scope>NUCLEOTIDE SEQUENCE [LARGE SCALE GENOMIC DNA]</scope>
    <source>
        <strain evidence="2 3">GAS97</strain>
    </source>
</reference>
<dbReference type="Proteomes" id="UP001620514">
    <property type="component" value="Unassembled WGS sequence"/>
</dbReference>
<dbReference type="InterPro" id="IPR003615">
    <property type="entry name" value="HNH_nuc"/>
</dbReference>
<dbReference type="Pfam" id="PF01844">
    <property type="entry name" value="HNH"/>
    <property type="match status" value="1"/>
</dbReference>
<keyword evidence="3" id="KW-1185">Reference proteome</keyword>